<feature type="non-terminal residue" evidence="1">
    <location>
        <position position="159"/>
    </location>
</feature>
<comment type="caution">
    <text evidence="1">The sequence shown here is derived from an EMBL/GenBank/DDBJ whole genome shotgun (WGS) entry which is preliminary data.</text>
</comment>
<reference evidence="1" key="1">
    <citation type="journal article" date="2014" name="Front. Microbiol.">
        <title>High frequency of phylogenetically diverse reductive dehalogenase-homologous genes in deep subseafloor sedimentary metagenomes.</title>
        <authorList>
            <person name="Kawai M."/>
            <person name="Futagami T."/>
            <person name="Toyoda A."/>
            <person name="Takaki Y."/>
            <person name="Nishi S."/>
            <person name="Hori S."/>
            <person name="Arai W."/>
            <person name="Tsubouchi T."/>
            <person name="Morono Y."/>
            <person name="Uchiyama I."/>
            <person name="Ito T."/>
            <person name="Fujiyama A."/>
            <person name="Inagaki F."/>
            <person name="Takami H."/>
        </authorList>
    </citation>
    <scope>NUCLEOTIDE SEQUENCE</scope>
    <source>
        <strain evidence="1">Expedition CK06-06</strain>
    </source>
</reference>
<dbReference type="EMBL" id="BARS01053843">
    <property type="protein sequence ID" value="GAG43302.1"/>
    <property type="molecule type" value="Genomic_DNA"/>
</dbReference>
<dbReference type="NCBIfam" id="NF033709">
    <property type="entry name" value="PorV_fam"/>
    <property type="match status" value="1"/>
</dbReference>
<name>X0Y7M9_9ZZZZ</name>
<organism evidence="1">
    <name type="scientific">marine sediment metagenome</name>
    <dbReference type="NCBI Taxonomy" id="412755"/>
    <lineage>
        <taxon>unclassified sequences</taxon>
        <taxon>metagenomes</taxon>
        <taxon>ecological metagenomes</taxon>
    </lineage>
</organism>
<protein>
    <recommendedName>
        <fullName evidence="2">Outer membrane protein beta-barrel domain-containing protein</fullName>
    </recommendedName>
</protein>
<sequence>MVSGLQLCYPSDGTAPFGFLKLDTSAKVASLGSAYTAVPGDINSLSYNPAGLSNIKVNQIAFMHNWWFQNVAQQYIAFVHKYGIGASINLLQYGQTLRTTISNPQGTGLYSISDMEIKLGYGYKISEKLDIGLGLKYVKEKIDSHTGEGIALDIGGLYR</sequence>
<gene>
    <name evidence="1" type="ORF">S01H1_79819</name>
</gene>
<evidence type="ECO:0008006" key="2">
    <source>
        <dbReference type="Google" id="ProtNLM"/>
    </source>
</evidence>
<accession>X0Y7M9</accession>
<dbReference type="SUPFAM" id="SSF56935">
    <property type="entry name" value="Porins"/>
    <property type="match status" value="1"/>
</dbReference>
<dbReference type="InterPro" id="IPR005362">
    <property type="entry name" value="UPF0164"/>
</dbReference>
<dbReference type="AlphaFoldDB" id="X0Y7M9"/>
<dbReference type="Pfam" id="PF03687">
    <property type="entry name" value="UPF0164"/>
    <property type="match status" value="1"/>
</dbReference>
<dbReference type="Gene3D" id="2.40.160.60">
    <property type="entry name" value="Outer membrane protein transport protein (OMPP1/FadL/TodX)"/>
    <property type="match status" value="1"/>
</dbReference>
<evidence type="ECO:0000313" key="1">
    <source>
        <dbReference type="EMBL" id="GAG43302.1"/>
    </source>
</evidence>
<proteinExistence type="predicted"/>